<protein>
    <recommendedName>
        <fullName evidence="2">Reverse transcriptase</fullName>
    </recommendedName>
</protein>
<dbReference type="PANTHER" id="PTHR33116:SF80">
    <property type="entry name" value="REVERSE TRANSCRIPTASE ZINC-BINDING DOMAIN-CONTAINING PROTEIN"/>
    <property type="match status" value="1"/>
</dbReference>
<name>A0AAW2K9C3_SESRA</name>
<dbReference type="PANTHER" id="PTHR33116">
    <property type="entry name" value="REVERSE TRANSCRIPTASE ZINC-BINDING DOMAIN-CONTAINING PROTEIN-RELATED-RELATED"/>
    <property type="match status" value="1"/>
</dbReference>
<evidence type="ECO:0008006" key="2">
    <source>
        <dbReference type="Google" id="ProtNLM"/>
    </source>
</evidence>
<gene>
    <name evidence="1" type="ORF">Sradi_6213000</name>
</gene>
<dbReference type="AlphaFoldDB" id="A0AAW2K9C3"/>
<comment type="caution">
    <text evidence="1">The sequence shown here is derived from an EMBL/GenBank/DDBJ whole genome shotgun (WGS) entry which is preliminary data.</text>
</comment>
<organism evidence="1">
    <name type="scientific">Sesamum radiatum</name>
    <name type="common">Black benniseed</name>
    <dbReference type="NCBI Taxonomy" id="300843"/>
    <lineage>
        <taxon>Eukaryota</taxon>
        <taxon>Viridiplantae</taxon>
        <taxon>Streptophyta</taxon>
        <taxon>Embryophyta</taxon>
        <taxon>Tracheophyta</taxon>
        <taxon>Spermatophyta</taxon>
        <taxon>Magnoliopsida</taxon>
        <taxon>eudicotyledons</taxon>
        <taxon>Gunneridae</taxon>
        <taxon>Pentapetalae</taxon>
        <taxon>asterids</taxon>
        <taxon>lamiids</taxon>
        <taxon>Lamiales</taxon>
        <taxon>Pedaliaceae</taxon>
        <taxon>Sesamum</taxon>
    </lineage>
</organism>
<proteinExistence type="predicted"/>
<sequence>MFFSRGGLPSIHILMECLQEFRDVSGLAVNTSKLSIFTAGIQNDVLDGILAKTEFARGKMLVRYLGIPFAAKRLLVTDYSPLVDQIASCIRKWMAKSRSFAGWLELIHSVIQGLKYF</sequence>
<reference evidence="1" key="2">
    <citation type="journal article" date="2024" name="Plant">
        <title>Genomic evolution and insights into agronomic trait innovations of Sesamum species.</title>
        <authorList>
            <person name="Miao H."/>
            <person name="Wang L."/>
            <person name="Qu L."/>
            <person name="Liu H."/>
            <person name="Sun Y."/>
            <person name="Le M."/>
            <person name="Wang Q."/>
            <person name="Wei S."/>
            <person name="Zheng Y."/>
            <person name="Lin W."/>
            <person name="Duan Y."/>
            <person name="Cao H."/>
            <person name="Xiong S."/>
            <person name="Wang X."/>
            <person name="Wei L."/>
            <person name="Li C."/>
            <person name="Ma Q."/>
            <person name="Ju M."/>
            <person name="Zhao R."/>
            <person name="Li G."/>
            <person name="Mu C."/>
            <person name="Tian Q."/>
            <person name="Mei H."/>
            <person name="Zhang T."/>
            <person name="Gao T."/>
            <person name="Zhang H."/>
        </authorList>
    </citation>
    <scope>NUCLEOTIDE SEQUENCE</scope>
    <source>
        <strain evidence="1">G02</strain>
    </source>
</reference>
<accession>A0AAW2K9C3</accession>
<evidence type="ECO:0000313" key="1">
    <source>
        <dbReference type="EMBL" id="KAL0303449.1"/>
    </source>
</evidence>
<dbReference type="EMBL" id="JACGWJ010000029">
    <property type="protein sequence ID" value="KAL0303449.1"/>
    <property type="molecule type" value="Genomic_DNA"/>
</dbReference>
<reference evidence="1" key="1">
    <citation type="submission" date="2020-06" db="EMBL/GenBank/DDBJ databases">
        <authorList>
            <person name="Li T."/>
            <person name="Hu X."/>
            <person name="Zhang T."/>
            <person name="Song X."/>
            <person name="Zhang H."/>
            <person name="Dai N."/>
            <person name="Sheng W."/>
            <person name="Hou X."/>
            <person name="Wei L."/>
        </authorList>
    </citation>
    <scope>NUCLEOTIDE SEQUENCE</scope>
    <source>
        <strain evidence="1">G02</strain>
        <tissue evidence="1">Leaf</tissue>
    </source>
</reference>